<reference evidence="1 2" key="1">
    <citation type="journal article" date="2010" name="Science">
        <title>Genomic comparison of the ants Camponotus floridanus and Harpegnathos saltator.</title>
        <authorList>
            <person name="Bonasio R."/>
            <person name="Zhang G."/>
            <person name="Ye C."/>
            <person name="Mutti N.S."/>
            <person name="Fang X."/>
            <person name="Qin N."/>
            <person name="Donahue G."/>
            <person name="Yang P."/>
            <person name="Li Q."/>
            <person name="Li C."/>
            <person name="Zhang P."/>
            <person name="Huang Z."/>
            <person name="Berger S.L."/>
            <person name="Reinberg D."/>
            <person name="Wang J."/>
            <person name="Liebig J."/>
        </authorList>
    </citation>
    <scope>NUCLEOTIDE SEQUENCE [LARGE SCALE GENOMIC DNA]</scope>
    <source>
        <strain evidence="2">C129</strain>
    </source>
</reference>
<sequence length="152" mass="16914">MLKHFIQDHRSDFIKRNLPLDILPKGLIESICPEAASAIDSSNLPSISVFLSIATSENLPVNAIKSVIMQAVTKMISDIARSNIITSLQQLHTRVRSLELISDTVVSLYCNRDTRCLLVNIIENIDKNNENNEKLSRGALVFAVMGDSMNFD</sequence>
<evidence type="ECO:0000313" key="2">
    <source>
        <dbReference type="Proteomes" id="UP000000311"/>
    </source>
</evidence>
<dbReference type="Proteomes" id="UP000000311">
    <property type="component" value="Unassembled WGS sequence"/>
</dbReference>
<dbReference type="KEGG" id="cfo:105256677"/>
<gene>
    <name evidence="1" type="ORF">EAG_15415</name>
</gene>
<organism evidence="2">
    <name type="scientific">Camponotus floridanus</name>
    <name type="common">Florida carpenter ant</name>
    <dbReference type="NCBI Taxonomy" id="104421"/>
    <lineage>
        <taxon>Eukaryota</taxon>
        <taxon>Metazoa</taxon>
        <taxon>Ecdysozoa</taxon>
        <taxon>Arthropoda</taxon>
        <taxon>Hexapoda</taxon>
        <taxon>Insecta</taxon>
        <taxon>Pterygota</taxon>
        <taxon>Neoptera</taxon>
        <taxon>Endopterygota</taxon>
        <taxon>Hymenoptera</taxon>
        <taxon>Apocrita</taxon>
        <taxon>Aculeata</taxon>
        <taxon>Formicoidea</taxon>
        <taxon>Formicidae</taxon>
        <taxon>Formicinae</taxon>
        <taxon>Camponotus</taxon>
    </lineage>
</organism>
<name>E2AW61_CAMFO</name>
<keyword evidence="2" id="KW-1185">Reference proteome</keyword>
<proteinExistence type="predicted"/>
<protein>
    <submittedName>
        <fullName evidence="1">Uncharacterized protein</fullName>
    </submittedName>
</protein>
<dbReference type="InParanoid" id="E2AW61"/>
<evidence type="ECO:0000313" key="1">
    <source>
        <dbReference type="EMBL" id="EFN62340.1"/>
    </source>
</evidence>
<accession>E2AW61</accession>
<dbReference type="EMBL" id="GL443246">
    <property type="protein sequence ID" value="EFN62340.1"/>
    <property type="molecule type" value="Genomic_DNA"/>
</dbReference>
<dbReference type="AlphaFoldDB" id="E2AW61"/>